<protein>
    <submittedName>
        <fullName evidence="1">Uncharacterized protein</fullName>
    </submittedName>
</protein>
<reference evidence="1" key="1">
    <citation type="journal article" date="2021" name="Microb. Physiol.">
        <title>Proteogenomic Insights into the Physiology of Marine, Sulfate-Reducing, Filamentous Desulfonema limicola and Desulfonema magnum.</title>
        <authorList>
            <person name="Schnaars V."/>
            <person name="Wohlbrand L."/>
            <person name="Scheve S."/>
            <person name="Hinrichs C."/>
            <person name="Reinhardt R."/>
            <person name="Rabus R."/>
        </authorList>
    </citation>
    <scope>NUCLEOTIDE SEQUENCE</scope>
    <source>
        <strain evidence="1">4be13</strain>
    </source>
</reference>
<evidence type="ECO:0000313" key="1">
    <source>
        <dbReference type="EMBL" id="QTA85322.1"/>
    </source>
</evidence>
<gene>
    <name evidence="1" type="ORF">dnm_013270</name>
</gene>
<accession>A0A975BH46</accession>
<dbReference type="Proteomes" id="UP000663722">
    <property type="component" value="Chromosome"/>
</dbReference>
<dbReference type="EMBL" id="CP061800">
    <property type="protein sequence ID" value="QTA85322.1"/>
    <property type="molecule type" value="Genomic_DNA"/>
</dbReference>
<keyword evidence="2" id="KW-1185">Reference proteome</keyword>
<dbReference type="AlphaFoldDB" id="A0A975BH46"/>
<organism evidence="1 2">
    <name type="scientific">Desulfonema magnum</name>
    <dbReference type="NCBI Taxonomy" id="45655"/>
    <lineage>
        <taxon>Bacteria</taxon>
        <taxon>Pseudomonadati</taxon>
        <taxon>Thermodesulfobacteriota</taxon>
        <taxon>Desulfobacteria</taxon>
        <taxon>Desulfobacterales</taxon>
        <taxon>Desulfococcaceae</taxon>
        <taxon>Desulfonema</taxon>
    </lineage>
</organism>
<dbReference type="KEGG" id="dmm:dnm_013270"/>
<name>A0A975BH46_9BACT</name>
<evidence type="ECO:0000313" key="2">
    <source>
        <dbReference type="Proteomes" id="UP000663722"/>
    </source>
</evidence>
<proteinExistence type="predicted"/>
<sequence>MLSQFNGSEALIWEHTYKQSSPFAYFRKNPILCFQIPVCKFQEISIIRRS</sequence>